<evidence type="ECO:0000313" key="11">
    <source>
        <dbReference type="EMBL" id="OTF80710.1"/>
    </source>
</evidence>
<dbReference type="EMBL" id="MUJZ01016936">
    <property type="protein sequence ID" value="OTF80710.1"/>
    <property type="molecule type" value="Genomic_DNA"/>
</dbReference>
<keyword evidence="6" id="KW-0067">ATP-binding</keyword>
<sequence length="708" mass="83013">MAKISDNSDRLILDVDHRNGKILVEVDEGLVQIMKPHQRDGIRFMFDCTIESVDRLKNHNHQTGCILAHSMGLGKTLQAIAYLHTVMTNEHTARFIRKALIIVPYNVLKNWQDEIQQWFDECRRYIDVARYDLPRSKSISDRLETLKDWHRTGGILVITIGTFTRLVLGRSFHEDECPEGMKIVKETLLTPDVFIMDEGHLLRNSSNQINRAASMIVTLRRIILTGTPMQNNLEEYYVMVDFVKPSLLGTLQDFRNRFSNPITNGQHIDSTNFDVNFMKKRAHVLHTMLQPSIHRCDYLVLVPYLPPKQEYIIYLQLTSTQAKLYQYYLDNLTKKSQQSLFKDFWVLLLLNNHPALLIDMYEKQYNITMDNDYTIGQNVDDNGDHNCSQTNNTVMDRMAKREISPNDKQWWTAIIDERNVRCIELSAKFIVMFAIIGECQKLNDKLVIFSQSLINLNMIELMLGKCPNDSWIPNVDYFRIDGNVTVEARHRIIQAFNDESNKKARLLLLSTRSGGIGINLVGANRCIIFDCSWNPAQDTQAIFRIFRYGQRKPCFIYRLAGYGTMENRIYQRQVAKLSVSKRVVDEKQIRRYFTLRQLEELYTFMRRPLQRQTLPVPRDDLLASLVRKHSQHILLYYEHDSLLQNRPEEELTEEEKQQAWIDWEQNRNGNTKNLSEMRSSQYDDDFGDNGDDIIEQYVNSDDYRELLY</sequence>
<evidence type="ECO:0000256" key="6">
    <source>
        <dbReference type="ARBA" id="ARBA00022840"/>
    </source>
</evidence>
<name>A0A1Y3BIC4_EURMA</name>
<dbReference type="PROSITE" id="PS51192">
    <property type="entry name" value="HELICASE_ATP_BIND_1"/>
    <property type="match status" value="1"/>
</dbReference>
<protein>
    <submittedName>
        <fullName evidence="11">Transcriptional regulator ATRX-like protein</fullName>
    </submittedName>
</protein>
<dbReference type="Pfam" id="PF00271">
    <property type="entry name" value="Helicase_C"/>
    <property type="match status" value="1"/>
</dbReference>
<keyword evidence="8" id="KW-0539">Nucleus</keyword>
<evidence type="ECO:0000313" key="12">
    <source>
        <dbReference type="Proteomes" id="UP000194236"/>
    </source>
</evidence>
<keyword evidence="5" id="KW-0347">Helicase</keyword>
<feature type="domain" description="Helicase C-terminal" evidence="10">
    <location>
        <begin position="431"/>
        <end position="622"/>
    </location>
</feature>
<keyword evidence="4" id="KW-0378">Hydrolase</keyword>
<dbReference type="InterPro" id="IPR014001">
    <property type="entry name" value="Helicase_ATP-bd"/>
</dbReference>
<evidence type="ECO:0000256" key="4">
    <source>
        <dbReference type="ARBA" id="ARBA00022801"/>
    </source>
</evidence>
<dbReference type="CDD" id="cd18007">
    <property type="entry name" value="DEXHc_ATRX-like"/>
    <property type="match status" value="1"/>
</dbReference>
<evidence type="ECO:0000256" key="7">
    <source>
        <dbReference type="ARBA" id="ARBA00023125"/>
    </source>
</evidence>
<dbReference type="InterPro" id="IPR049730">
    <property type="entry name" value="SNF2/RAD54-like_C"/>
</dbReference>
<evidence type="ECO:0000259" key="9">
    <source>
        <dbReference type="PROSITE" id="PS51192"/>
    </source>
</evidence>
<dbReference type="GO" id="GO:0005634">
    <property type="term" value="C:nucleus"/>
    <property type="evidence" value="ECO:0007669"/>
    <property type="project" value="UniProtKB-SubCell"/>
</dbReference>
<dbReference type="PANTHER" id="PTHR45797:SF3">
    <property type="entry name" value="TRANSCRIPTIONAL REGULATOR ATRX HOMOLOG"/>
    <property type="match status" value="1"/>
</dbReference>
<feature type="domain" description="Helicase ATP-binding" evidence="9">
    <location>
        <begin position="56"/>
        <end position="246"/>
    </location>
</feature>
<keyword evidence="12" id="KW-1185">Reference proteome</keyword>
<keyword evidence="7" id="KW-0238">DNA-binding</keyword>
<dbReference type="InterPro" id="IPR044574">
    <property type="entry name" value="ARIP4-like"/>
</dbReference>
<dbReference type="Gene3D" id="3.40.50.10810">
    <property type="entry name" value="Tandem AAA-ATPase domain"/>
    <property type="match status" value="1"/>
</dbReference>
<dbReference type="Proteomes" id="UP000194236">
    <property type="component" value="Unassembled WGS sequence"/>
</dbReference>
<reference evidence="11 12" key="1">
    <citation type="submission" date="2017-03" db="EMBL/GenBank/DDBJ databases">
        <title>Genome Survey of Euroglyphus maynei.</title>
        <authorList>
            <person name="Arlian L.G."/>
            <person name="Morgan M.S."/>
            <person name="Rider S.D."/>
        </authorList>
    </citation>
    <scope>NUCLEOTIDE SEQUENCE [LARGE SCALE GENOMIC DNA]</scope>
    <source>
        <strain evidence="11">Arlian Lab</strain>
        <tissue evidence="11">Whole body</tissue>
    </source>
</reference>
<evidence type="ECO:0000259" key="10">
    <source>
        <dbReference type="PROSITE" id="PS51194"/>
    </source>
</evidence>
<comment type="subcellular location">
    <subcellularLocation>
        <location evidence="1">Nucleus</location>
    </subcellularLocation>
</comment>
<dbReference type="InterPro" id="IPR001650">
    <property type="entry name" value="Helicase_C-like"/>
</dbReference>
<evidence type="ECO:0000256" key="5">
    <source>
        <dbReference type="ARBA" id="ARBA00022806"/>
    </source>
</evidence>
<dbReference type="GO" id="GO:0016887">
    <property type="term" value="F:ATP hydrolysis activity"/>
    <property type="evidence" value="ECO:0007669"/>
    <property type="project" value="InterPro"/>
</dbReference>
<dbReference type="InterPro" id="IPR027417">
    <property type="entry name" value="P-loop_NTPase"/>
</dbReference>
<dbReference type="PANTHER" id="PTHR45797">
    <property type="entry name" value="RAD54-LIKE"/>
    <property type="match status" value="1"/>
</dbReference>
<dbReference type="SMART" id="SM00487">
    <property type="entry name" value="DEXDc"/>
    <property type="match status" value="1"/>
</dbReference>
<evidence type="ECO:0000256" key="1">
    <source>
        <dbReference type="ARBA" id="ARBA00004123"/>
    </source>
</evidence>
<accession>A0A1Y3BIC4</accession>
<dbReference type="GO" id="GO:0005524">
    <property type="term" value="F:ATP binding"/>
    <property type="evidence" value="ECO:0007669"/>
    <property type="project" value="UniProtKB-KW"/>
</dbReference>
<dbReference type="AlphaFoldDB" id="A0A1Y3BIC4"/>
<proteinExistence type="inferred from homology"/>
<dbReference type="Gene3D" id="3.40.50.300">
    <property type="entry name" value="P-loop containing nucleotide triphosphate hydrolases"/>
    <property type="match status" value="1"/>
</dbReference>
<dbReference type="SMART" id="SM00490">
    <property type="entry name" value="HELICc"/>
    <property type="match status" value="1"/>
</dbReference>
<dbReference type="GO" id="GO:0004386">
    <property type="term" value="F:helicase activity"/>
    <property type="evidence" value="ECO:0007669"/>
    <property type="project" value="UniProtKB-KW"/>
</dbReference>
<dbReference type="OrthoDB" id="21111at2759"/>
<organism evidence="11 12">
    <name type="scientific">Euroglyphus maynei</name>
    <name type="common">Mayne's house dust mite</name>
    <dbReference type="NCBI Taxonomy" id="6958"/>
    <lineage>
        <taxon>Eukaryota</taxon>
        <taxon>Metazoa</taxon>
        <taxon>Ecdysozoa</taxon>
        <taxon>Arthropoda</taxon>
        <taxon>Chelicerata</taxon>
        <taxon>Arachnida</taxon>
        <taxon>Acari</taxon>
        <taxon>Acariformes</taxon>
        <taxon>Sarcoptiformes</taxon>
        <taxon>Astigmata</taxon>
        <taxon>Psoroptidia</taxon>
        <taxon>Analgoidea</taxon>
        <taxon>Pyroglyphidae</taxon>
        <taxon>Pyroglyphinae</taxon>
        <taxon>Euroglyphus</taxon>
    </lineage>
</organism>
<evidence type="ECO:0000256" key="8">
    <source>
        <dbReference type="ARBA" id="ARBA00023242"/>
    </source>
</evidence>
<dbReference type="InterPro" id="IPR038718">
    <property type="entry name" value="SNF2-like_sf"/>
</dbReference>
<evidence type="ECO:0000256" key="3">
    <source>
        <dbReference type="ARBA" id="ARBA00022741"/>
    </source>
</evidence>
<keyword evidence="3" id="KW-0547">Nucleotide-binding</keyword>
<evidence type="ECO:0000256" key="2">
    <source>
        <dbReference type="ARBA" id="ARBA00007025"/>
    </source>
</evidence>
<dbReference type="CDD" id="cd18793">
    <property type="entry name" value="SF2_C_SNF"/>
    <property type="match status" value="1"/>
</dbReference>
<dbReference type="PROSITE" id="PS51194">
    <property type="entry name" value="HELICASE_CTER"/>
    <property type="match status" value="1"/>
</dbReference>
<comment type="caution">
    <text evidence="11">The sequence shown here is derived from an EMBL/GenBank/DDBJ whole genome shotgun (WGS) entry which is preliminary data.</text>
</comment>
<dbReference type="SUPFAM" id="SSF52540">
    <property type="entry name" value="P-loop containing nucleoside triphosphate hydrolases"/>
    <property type="match status" value="2"/>
</dbReference>
<dbReference type="GO" id="GO:0003677">
    <property type="term" value="F:DNA binding"/>
    <property type="evidence" value="ECO:0007669"/>
    <property type="project" value="UniProtKB-KW"/>
</dbReference>
<dbReference type="Pfam" id="PF00176">
    <property type="entry name" value="SNF2-rel_dom"/>
    <property type="match status" value="1"/>
</dbReference>
<gene>
    <name evidence="11" type="ORF">BLA29_001823</name>
</gene>
<comment type="similarity">
    <text evidence="2">Belongs to the SNF2/RAD54 helicase family.</text>
</comment>
<dbReference type="InterPro" id="IPR000330">
    <property type="entry name" value="SNF2_N"/>
</dbReference>